<accession>A0A699H5R2</accession>
<feature type="region of interest" description="Disordered" evidence="1">
    <location>
        <begin position="214"/>
        <end position="233"/>
    </location>
</feature>
<organism evidence="2">
    <name type="scientific">Tanacetum cinerariifolium</name>
    <name type="common">Dalmatian daisy</name>
    <name type="synonym">Chrysanthemum cinerariifolium</name>
    <dbReference type="NCBI Taxonomy" id="118510"/>
    <lineage>
        <taxon>Eukaryota</taxon>
        <taxon>Viridiplantae</taxon>
        <taxon>Streptophyta</taxon>
        <taxon>Embryophyta</taxon>
        <taxon>Tracheophyta</taxon>
        <taxon>Spermatophyta</taxon>
        <taxon>Magnoliopsida</taxon>
        <taxon>eudicotyledons</taxon>
        <taxon>Gunneridae</taxon>
        <taxon>Pentapetalae</taxon>
        <taxon>asterids</taxon>
        <taxon>campanulids</taxon>
        <taxon>Asterales</taxon>
        <taxon>Asteraceae</taxon>
        <taxon>Asteroideae</taxon>
        <taxon>Anthemideae</taxon>
        <taxon>Anthemidinae</taxon>
        <taxon>Tanacetum</taxon>
    </lineage>
</organism>
<protein>
    <submittedName>
        <fullName evidence="2">Uncharacterized protein</fullName>
    </submittedName>
</protein>
<dbReference type="AlphaFoldDB" id="A0A699H5R2"/>
<feature type="compositionally biased region" description="Basic and acidic residues" evidence="1">
    <location>
        <begin position="215"/>
        <end position="231"/>
    </location>
</feature>
<gene>
    <name evidence="2" type="ORF">Tci_314272</name>
</gene>
<comment type="caution">
    <text evidence="2">The sequence shown here is derived from an EMBL/GenBank/DDBJ whole genome shotgun (WGS) entry which is preliminary data.</text>
</comment>
<reference evidence="2" key="1">
    <citation type="journal article" date="2019" name="Sci. Rep.">
        <title>Draft genome of Tanacetum cinerariifolium, the natural source of mosquito coil.</title>
        <authorList>
            <person name="Yamashiro T."/>
            <person name="Shiraishi A."/>
            <person name="Satake H."/>
            <person name="Nakayama K."/>
        </authorList>
    </citation>
    <scope>NUCLEOTIDE SEQUENCE</scope>
</reference>
<dbReference type="EMBL" id="BKCJ010107430">
    <property type="protein sequence ID" value="GEX42297.1"/>
    <property type="molecule type" value="Genomic_DNA"/>
</dbReference>
<evidence type="ECO:0000313" key="2">
    <source>
        <dbReference type="EMBL" id="GEX42297.1"/>
    </source>
</evidence>
<evidence type="ECO:0000256" key="1">
    <source>
        <dbReference type="SAM" id="MobiDB-lite"/>
    </source>
</evidence>
<name>A0A699H5R2_TANCI</name>
<proteinExistence type="predicted"/>
<sequence>MDDPNITMEEYIRLEEEKARRHGKVFTWENAMYGKIWDNEDVHDPGSIETEFPAIVFNDMLTSEPPFSCETMLSSYNDEINFRISFDESDDKDYMVIFDKNLFSYKIIYVNDLKMDSENDNDKANMPLLPPLEPTVSCFDDLDFFKNFENEFLAIVYNDAQTSKSDLLTKPILSPQRIDEADDKTSLSECDEEEQNVLNFNDQFLFDVIYPNDSKSGKDNDDDKVDIEHSSGDLSIKPLPDVINTDVGAYA</sequence>